<feature type="domain" description="Integrase catalytic" evidence="1">
    <location>
        <begin position="11"/>
        <end position="60"/>
    </location>
</feature>
<gene>
    <name evidence="2" type="ORF">STARVERO_03374</name>
</gene>
<dbReference type="GO" id="GO:0015074">
    <property type="term" value="P:DNA integration"/>
    <property type="evidence" value="ECO:0007669"/>
    <property type="project" value="InterPro"/>
</dbReference>
<sequence>MSRRGNCHDNLLKREGGRRKVYRTRDEARRDVLDSIEMFYNPTRKRARNGMPSPIEFERQHKAKAEGV</sequence>
<evidence type="ECO:0000313" key="3">
    <source>
        <dbReference type="Proteomes" id="UP000433050"/>
    </source>
</evidence>
<keyword evidence="3" id="KW-1185">Reference proteome</keyword>
<protein>
    <submittedName>
        <fullName evidence="2">IS3 family transposase ISXau3</fullName>
    </submittedName>
</protein>
<organism evidence="2 3">
    <name type="scientific">Starkeya nomas</name>
    <dbReference type="NCBI Taxonomy" id="2666134"/>
    <lineage>
        <taxon>Bacteria</taxon>
        <taxon>Pseudomonadati</taxon>
        <taxon>Pseudomonadota</taxon>
        <taxon>Alphaproteobacteria</taxon>
        <taxon>Hyphomicrobiales</taxon>
        <taxon>Xanthobacteraceae</taxon>
        <taxon>Starkeya</taxon>
    </lineage>
</organism>
<proteinExistence type="predicted"/>
<dbReference type="EMBL" id="CACSAS010000001">
    <property type="protein sequence ID" value="CAA0106761.1"/>
    <property type="molecule type" value="Genomic_DNA"/>
</dbReference>
<evidence type="ECO:0000259" key="1">
    <source>
        <dbReference type="Pfam" id="PF13333"/>
    </source>
</evidence>
<reference evidence="2 3" key="1">
    <citation type="submission" date="2019-12" db="EMBL/GenBank/DDBJ databases">
        <authorList>
            <person name="Reyes-Prieto M."/>
        </authorList>
    </citation>
    <scope>NUCLEOTIDE SEQUENCE [LARGE SCALE GENOMIC DNA]</scope>
    <source>
        <strain evidence="2">HF14-78462</strain>
    </source>
</reference>
<dbReference type="InterPro" id="IPR001584">
    <property type="entry name" value="Integrase_cat-core"/>
</dbReference>
<evidence type="ECO:0000313" key="2">
    <source>
        <dbReference type="EMBL" id="CAA0106761.1"/>
    </source>
</evidence>
<dbReference type="AlphaFoldDB" id="A0A5S9PQB5"/>
<name>A0A5S9PQB5_9HYPH</name>
<accession>A0A5S9PQB5</accession>
<dbReference type="Pfam" id="PF13333">
    <property type="entry name" value="rve_2"/>
    <property type="match status" value="1"/>
</dbReference>
<dbReference type="Proteomes" id="UP000433050">
    <property type="component" value="Unassembled WGS sequence"/>
</dbReference>